<name>A0A2U1LWH6_ARTAN</name>
<accession>A0A2U1LWH6</accession>
<proteinExistence type="predicted"/>
<evidence type="ECO:0000313" key="1">
    <source>
        <dbReference type="EMBL" id="PWA53320.1"/>
    </source>
</evidence>
<dbReference type="EMBL" id="PKPP01007460">
    <property type="protein sequence ID" value="PWA53320.1"/>
    <property type="molecule type" value="Genomic_DNA"/>
</dbReference>
<dbReference type="Proteomes" id="UP000245207">
    <property type="component" value="Unassembled WGS sequence"/>
</dbReference>
<reference evidence="1 2" key="1">
    <citation type="journal article" date="2018" name="Mol. Plant">
        <title>The genome of Artemisia annua provides insight into the evolution of Asteraceae family and artemisinin biosynthesis.</title>
        <authorList>
            <person name="Shen Q."/>
            <person name="Zhang L."/>
            <person name="Liao Z."/>
            <person name="Wang S."/>
            <person name="Yan T."/>
            <person name="Shi P."/>
            <person name="Liu M."/>
            <person name="Fu X."/>
            <person name="Pan Q."/>
            <person name="Wang Y."/>
            <person name="Lv Z."/>
            <person name="Lu X."/>
            <person name="Zhang F."/>
            <person name="Jiang W."/>
            <person name="Ma Y."/>
            <person name="Chen M."/>
            <person name="Hao X."/>
            <person name="Li L."/>
            <person name="Tang Y."/>
            <person name="Lv G."/>
            <person name="Zhou Y."/>
            <person name="Sun X."/>
            <person name="Brodelius P.E."/>
            <person name="Rose J.K.C."/>
            <person name="Tang K."/>
        </authorList>
    </citation>
    <scope>NUCLEOTIDE SEQUENCE [LARGE SCALE GENOMIC DNA]</scope>
    <source>
        <strain evidence="2">cv. Huhao1</strain>
        <tissue evidence="1">Leaf</tissue>
    </source>
</reference>
<organism evidence="1 2">
    <name type="scientific">Artemisia annua</name>
    <name type="common">Sweet wormwood</name>
    <dbReference type="NCBI Taxonomy" id="35608"/>
    <lineage>
        <taxon>Eukaryota</taxon>
        <taxon>Viridiplantae</taxon>
        <taxon>Streptophyta</taxon>
        <taxon>Embryophyta</taxon>
        <taxon>Tracheophyta</taxon>
        <taxon>Spermatophyta</taxon>
        <taxon>Magnoliopsida</taxon>
        <taxon>eudicotyledons</taxon>
        <taxon>Gunneridae</taxon>
        <taxon>Pentapetalae</taxon>
        <taxon>asterids</taxon>
        <taxon>campanulids</taxon>
        <taxon>Asterales</taxon>
        <taxon>Asteraceae</taxon>
        <taxon>Asteroideae</taxon>
        <taxon>Anthemideae</taxon>
        <taxon>Artemisiinae</taxon>
        <taxon>Artemisia</taxon>
    </lineage>
</organism>
<protein>
    <submittedName>
        <fullName evidence="1">Uncharacterized protein</fullName>
    </submittedName>
</protein>
<dbReference type="AlphaFoldDB" id="A0A2U1LWH6"/>
<comment type="caution">
    <text evidence="1">The sequence shown here is derived from an EMBL/GenBank/DDBJ whole genome shotgun (WGS) entry which is preliminary data.</text>
</comment>
<keyword evidence="2" id="KW-1185">Reference proteome</keyword>
<gene>
    <name evidence="1" type="ORF">CTI12_AA446490</name>
</gene>
<evidence type="ECO:0000313" key="2">
    <source>
        <dbReference type="Proteomes" id="UP000245207"/>
    </source>
</evidence>
<dbReference type="OrthoDB" id="1435349at2759"/>
<sequence length="55" mass="6200">MADPERNCLIANRVSLCDWSGVLRRYPKGGAEQTQFDTLLSTIRNVFLSNPGDSW</sequence>